<dbReference type="SUPFAM" id="SSF111283">
    <property type="entry name" value="Putative modulator of DNA gyrase, PmbA/TldD"/>
    <property type="match status" value="1"/>
</dbReference>
<keyword evidence="3" id="KW-1185">Reference proteome</keyword>
<dbReference type="PANTHER" id="PTHR43666:SF1">
    <property type="entry name" value="CONSERVED PROTEIN"/>
    <property type="match status" value="1"/>
</dbReference>
<dbReference type="PANTHER" id="PTHR43666">
    <property type="entry name" value="TLDD PROTEIN"/>
    <property type="match status" value="1"/>
</dbReference>
<dbReference type="InterPro" id="IPR036059">
    <property type="entry name" value="TldD/PmbA_sf"/>
</dbReference>
<organism evidence="2 3">
    <name type="scientific">Actinacidiphila reveromycinica</name>
    <dbReference type="NCBI Taxonomy" id="659352"/>
    <lineage>
        <taxon>Bacteria</taxon>
        <taxon>Bacillati</taxon>
        <taxon>Actinomycetota</taxon>
        <taxon>Actinomycetes</taxon>
        <taxon>Kitasatosporales</taxon>
        <taxon>Streptomycetaceae</taxon>
        <taxon>Actinacidiphila</taxon>
    </lineage>
</organism>
<dbReference type="RefSeq" id="WP_202232963.1">
    <property type="nucleotide sequence ID" value="NZ_AP018365.1"/>
</dbReference>
<protein>
    <recommendedName>
        <fullName evidence="1">Metalloprotease TldD/E C-terminal domain-containing protein</fullName>
    </recommendedName>
</protein>
<reference evidence="2 3" key="2">
    <citation type="journal article" date="2011" name="J. Antibiot.">
        <title>Furaquinocins I and J: novel polyketide isoprenoid hybrid compounds from Streptomyces reveromyceticus SN-593.</title>
        <authorList>
            <person name="Panthee S."/>
            <person name="Takahashi S."/>
            <person name="Takagi H."/>
            <person name="Nogawa T."/>
            <person name="Oowada E."/>
            <person name="Uramoto M."/>
            <person name="Osada H."/>
        </authorList>
    </citation>
    <scope>NUCLEOTIDE SEQUENCE [LARGE SCALE GENOMIC DNA]</scope>
    <source>
        <strain evidence="2 3">SN-593</strain>
    </source>
</reference>
<dbReference type="InterPro" id="IPR045569">
    <property type="entry name" value="Metalloprtase-TldD/E_C"/>
</dbReference>
<sequence length="468" mass="49179">MSSSARSAATTPHEIVERALELSRADGCVVIADEESSANLRWAANALTTNGVTRGRTLTVIATVDGAQGTASGAVSRSAVTAEELEPLVRAAEAAARAAGPAEDARPLVAGGVPSADFTAPPAETSSDVFTAFAPALGEAFGTAAAGGRELYGFAHHYVTSTYLGSSTGLRLRHDQPSGTLEVNAKSPDLTRSAWAGRSTRDFADVDPLVLDAELAQRLAWAERKVELPAGRYETLLPPTAVADLLIYQLWSSGARDAAEGRTVFSRAGGGTRIGEKVAPLPLTLRSDPAEPGLEAAPFVIAHASGDDTSVFDNGLPLGPVDWVREGTLNQLLTSRHSAELTGVPLAPMVDNLVLDAGGTRSLEEMVAGTERGLLLTCLWYIREVDPATLLLTGLTRDGVYLVEGGEVTGAANNFRFNESPLDLMGRATEAGRTERTLPREWGDYFTRAATPALRIPDFNMSSVSQGV</sequence>
<evidence type="ECO:0000259" key="1">
    <source>
        <dbReference type="Pfam" id="PF19289"/>
    </source>
</evidence>
<dbReference type="Gene3D" id="3.30.2290.10">
    <property type="entry name" value="PmbA/TldD superfamily"/>
    <property type="match status" value="1"/>
</dbReference>
<dbReference type="Pfam" id="PF19289">
    <property type="entry name" value="PmbA_TldD_3rd"/>
    <property type="match status" value="1"/>
</dbReference>
<reference evidence="2 3" key="1">
    <citation type="journal article" date="2010" name="J. Bacteriol.">
        <title>Biochemical characterization of a novel indole prenyltransferase from Streptomyces sp. SN-593.</title>
        <authorList>
            <person name="Takahashi S."/>
            <person name="Takagi H."/>
            <person name="Toyoda A."/>
            <person name="Uramoto M."/>
            <person name="Nogawa T."/>
            <person name="Ueki M."/>
            <person name="Sakaki Y."/>
            <person name="Osada H."/>
        </authorList>
    </citation>
    <scope>NUCLEOTIDE SEQUENCE [LARGE SCALE GENOMIC DNA]</scope>
    <source>
        <strain evidence="2 3">SN-593</strain>
    </source>
</reference>
<gene>
    <name evidence="2" type="ORF">RVR_1891</name>
</gene>
<evidence type="ECO:0000313" key="3">
    <source>
        <dbReference type="Proteomes" id="UP000595703"/>
    </source>
</evidence>
<dbReference type="GO" id="GO:0008237">
    <property type="term" value="F:metallopeptidase activity"/>
    <property type="evidence" value="ECO:0007669"/>
    <property type="project" value="InterPro"/>
</dbReference>
<reference evidence="2 3" key="3">
    <citation type="journal article" date="2011" name="Nat. Chem. Biol.">
        <title>Reveromycin A biosynthesis uses RevG and RevJ for stereospecific spiroacetal formation.</title>
        <authorList>
            <person name="Takahashi S."/>
            <person name="Toyoda A."/>
            <person name="Sekiyama Y."/>
            <person name="Takagi H."/>
            <person name="Nogawa T."/>
            <person name="Uramoto M."/>
            <person name="Suzuki R."/>
            <person name="Koshino H."/>
            <person name="Kumano T."/>
            <person name="Panthee S."/>
            <person name="Dairi T."/>
            <person name="Ishikawa J."/>
            <person name="Ikeda H."/>
            <person name="Sakaki Y."/>
            <person name="Osada H."/>
        </authorList>
    </citation>
    <scope>NUCLEOTIDE SEQUENCE [LARGE SCALE GENOMIC DNA]</scope>
    <source>
        <strain evidence="2 3">SN-593</strain>
    </source>
</reference>
<proteinExistence type="predicted"/>
<feature type="domain" description="Metalloprotease TldD/E C-terminal" evidence="1">
    <location>
        <begin position="231"/>
        <end position="462"/>
    </location>
</feature>
<accession>A0A7U3UPX9</accession>
<dbReference type="KEGG" id="arev:RVR_1891"/>
<reference evidence="2 3" key="4">
    <citation type="journal article" date="2020" name="Sci. Rep.">
        <title>beta-carboline chemical signals induce reveromycin production through a LuxR family regulator in Streptomyces sp. SN-593.</title>
        <authorList>
            <person name="Panthee S."/>
            <person name="Kito N."/>
            <person name="Hayashi T."/>
            <person name="Shimizu T."/>
            <person name="Ishikawa J."/>
            <person name="Hamamoto H."/>
            <person name="Osada H."/>
            <person name="Takahashi S."/>
        </authorList>
    </citation>
    <scope>NUCLEOTIDE SEQUENCE [LARGE SCALE GENOMIC DNA]</scope>
    <source>
        <strain evidence="2 3">SN-593</strain>
    </source>
</reference>
<dbReference type="InterPro" id="IPR035068">
    <property type="entry name" value="TldD/PmbA_N"/>
</dbReference>
<evidence type="ECO:0000313" key="2">
    <source>
        <dbReference type="EMBL" id="BBA96546.1"/>
    </source>
</evidence>
<dbReference type="AlphaFoldDB" id="A0A7U3UPX9"/>
<dbReference type="EMBL" id="AP018365">
    <property type="protein sequence ID" value="BBA96546.1"/>
    <property type="molecule type" value="Genomic_DNA"/>
</dbReference>
<dbReference type="GO" id="GO:0006508">
    <property type="term" value="P:proteolysis"/>
    <property type="evidence" value="ECO:0007669"/>
    <property type="project" value="InterPro"/>
</dbReference>
<dbReference type="Proteomes" id="UP000595703">
    <property type="component" value="Chromosome"/>
</dbReference>
<name>A0A7U3UPX9_9ACTN</name>